<name>A0A8J8BFG1_9ACTN</name>
<feature type="transmembrane region" description="Helical" evidence="1">
    <location>
        <begin position="138"/>
        <end position="159"/>
    </location>
</feature>
<feature type="transmembrane region" description="Helical" evidence="1">
    <location>
        <begin position="21"/>
        <end position="41"/>
    </location>
</feature>
<dbReference type="AlphaFoldDB" id="A0A8J8BFG1"/>
<keyword evidence="1" id="KW-0472">Membrane</keyword>
<keyword evidence="3" id="KW-1185">Reference proteome</keyword>
<feature type="transmembrane region" description="Helical" evidence="1">
    <location>
        <begin position="70"/>
        <end position="92"/>
    </location>
</feature>
<organism evidence="2 3">
    <name type="scientific">Actinocrinis puniceicyclus</name>
    <dbReference type="NCBI Taxonomy" id="977794"/>
    <lineage>
        <taxon>Bacteria</taxon>
        <taxon>Bacillati</taxon>
        <taxon>Actinomycetota</taxon>
        <taxon>Actinomycetes</taxon>
        <taxon>Catenulisporales</taxon>
        <taxon>Actinospicaceae</taxon>
        <taxon>Actinocrinis</taxon>
    </lineage>
</organism>
<keyword evidence="1" id="KW-1133">Transmembrane helix</keyword>
<evidence type="ECO:0000313" key="3">
    <source>
        <dbReference type="Proteomes" id="UP000677913"/>
    </source>
</evidence>
<feature type="transmembrane region" description="Helical" evidence="1">
    <location>
        <begin position="98"/>
        <end position="117"/>
    </location>
</feature>
<dbReference type="RefSeq" id="WP_211469081.1">
    <property type="nucleotide sequence ID" value="NZ_JAGSXH010000058.1"/>
</dbReference>
<feature type="transmembrane region" description="Helical" evidence="1">
    <location>
        <begin position="47"/>
        <end position="63"/>
    </location>
</feature>
<comment type="caution">
    <text evidence="2">The sequence shown here is derived from an EMBL/GenBank/DDBJ whole genome shotgun (WGS) entry which is preliminary data.</text>
</comment>
<evidence type="ECO:0000313" key="2">
    <source>
        <dbReference type="EMBL" id="MBS2964719.1"/>
    </source>
</evidence>
<dbReference type="Proteomes" id="UP000677913">
    <property type="component" value="Unassembled WGS sequence"/>
</dbReference>
<proteinExistence type="predicted"/>
<sequence length="253" mass="25042">MRALTTSNLTTRTPTTSRRGLRAACSTLAVAAFVVVCASSAGPVRQIAGLGLAGALLCAAWLVHRARFEAIVPAAGLTLVFLVLAGLALAAVHALSTVPFALTLTLVTLAALWAGALRAPAGSAGSAERSARLNAPPPLAAAGVLAFAAAAVLAVHHGASAATADADAASSVAIWAYPSGGQLQVGARQPAGRGGTSLRIVVTQAGVTVATWNDIRLAPGGTWQAPAFTVTGDGPVRVVALHGGTVVASLSNR</sequence>
<protein>
    <submittedName>
        <fullName evidence="2">Uncharacterized protein</fullName>
    </submittedName>
</protein>
<accession>A0A8J8BFG1</accession>
<gene>
    <name evidence="2" type="ORF">KGA66_16800</name>
</gene>
<evidence type="ECO:0000256" key="1">
    <source>
        <dbReference type="SAM" id="Phobius"/>
    </source>
</evidence>
<reference evidence="2" key="1">
    <citation type="submission" date="2021-04" db="EMBL/GenBank/DDBJ databases">
        <title>Genome based classification of Actinospica acidithermotolerans sp. nov., an actinobacterium isolated from an Indonesian hot spring.</title>
        <authorList>
            <person name="Kusuma A.B."/>
            <person name="Putra K.E."/>
            <person name="Nafisah S."/>
            <person name="Loh J."/>
            <person name="Nouioui I."/>
            <person name="Goodfellow M."/>
        </authorList>
    </citation>
    <scope>NUCLEOTIDE SEQUENCE</scope>
    <source>
        <strain evidence="2">DSM 45618</strain>
    </source>
</reference>
<dbReference type="EMBL" id="JAGSXH010000058">
    <property type="protein sequence ID" value="MBS2964719.1"/>
    <property type="molecule type" value="Genomic_DNA"/>
</dbReference>
<keyword evidence="1" id="KW-0812">Transmembrane</keyword>